<feature type="domain" description="Secretion system C-terminal sorting" evidence="2">
    <location>
        <begin position="247"/>
        <end position="315"/>
    </location>
</feature>
<accession>A0A4Q7N6A5</accession>
<dbReference type="EMBL" id="SGXA01000001">
    <property type="protein sequence ID" value="RZS76615.1"/>
    <property type="molecule type" value="Genomic_DNA"/>
</dbReference>
<gene>
    <name evidence="3" type="ORF">EV199_2501</name>
</gene>
<dbReference type="Pfam" id="PF18962">
    <property type="entry name" value="Por_Secre_tail"/>
    <property type="match status" value="1"/>
</dbReference>
<reference evidence="3 4" key="1">
    <citation type="submission" date="2019-02" db="EMBL/GenBank/DDBJ databases">
        <title>Genomic Encyclopedia of Type Strains, Phase IV (KMG-IV): sequencing the most valuable type-strain genomes for metagenomic binning, comparative biology and taxonomic classification.</title>
        <authorList>
            <person name="Goeker M."/>
        </authorList>
    </citation>
    <scope>NUCLEOTIDE SEQUENCE [LARGE SCALE GENOMIC DNA]</scope>
    <source>
        <strain evidence="3 4">DSM 18116</strain>
    </source>
</reference>
<evidence type="ECO:0000256" key="1">
    <source>
        <dbReference type="SAM" id="SignalP"/>
    </source>
</evidence>
<evidence type="ECO:0000313" key="3">
    <source>
        <dbReference type="EMBL" id="RZS76615.1"/>
    </source>
</evidence>
<dbReference type="Gene3D" id="2.60.40.10">
    <property type="entry name" value="Immunoglobulins"/>
    <property type="match status" value="1"/>
</dbReference>
<dbReference type="InterPro" id="IPR013783">
    <property type="entry name" value="Ig-like_fold"/>
</dbReference>
<dbReference type="InterPro" id="IPR026444">
    <property type="entry name" value="Secre_tail"/>
</dbReference>
<dbReference type="RefSeq" id="WP_130540908.1">
    <property type="nucleotide sequence ID" value="NZ_CP042431.1"/>
</dbReference>
<evidence type="ECO:0000259" key="2">
    <source>
        <dbReference type="Pfam" id="PF18962"/>
    </source>
</evidence>
<proteinExistence type="predicted"/>
<dbReference type="Proteomes" id="UP000293874">
    <property type="component" value="Unassembled WGS sequence"/>
</dbReference>
<dbReference type="AlphaFoldDB" id="A0A4Q7N6A5"/>
<organism evidence="3 4">
    <name type="scientific">Pseudobacter ginsenosidimutans</name>
    <dbReference type="NCBI Taxonomy" id="661488"/>
    <lineage>
        <taxon>Bacteria</taxon>
        <taxon>Pseudomonadati</taxon>
        <taxon>Bacteroidota</taxon>
        <taxon>Chitinophagia</taxon>
        <taxon>Chitinophagales</taxon>
        <taxon>Chitinophagaceae</taxon>
        <taxon>Pseudobacter</taxon>
    </lineage>
</organism>
<dbReference type="NCBIfam" id="TIGR04183">
    <property type="entry name" value="Por_Secre_tail"/>
    <property type="match status" value="1"/>
</dbReference>
<feature type="signal peptide" evidence="1">
    <location>
        <begin position="1"/>
        <end position="19"/>
    </location>
</feature>
<keyword evidence="4" id="KW-1185">Reference proteome</keyword>
<dbReference type="OrthoDB" id="626307at2"/>
<comment type="caution">
    <text evidence="3">The sequence shown here is derived from an EMBL/GenBank/DDBJ whole genome shotgun (WGS) entry which is preliminary data.</text>
</comment>
<sequence length="316" mass="34488">MKNFSLMVLLILGCSQAGAQSVQPETINSSGRHSTTGGIHFEYAVGGLAPSSLDAGPVLLTQDFLQPFAGTATEVPAVGSPQLTSGTVVNNAGTTLINGNNLLEYTLGEFASITLSNSNNLLTQGILQPYLQQGPLPVTGLDFTARRINTNQVLLNWSTKQEINNSGFYIERKKETETDFAPLTFISSKATDGNSVSALSYTYTDMNGYSGKTYYRLKQLDKDEKYVFSPIRIVAAQEKDVVMMKAWPVPAINNLNVKVTGIKSTEQLQVLDMQGRVVKRYLISNEQIININGLPSGTYILRLIKEIPVTEKIVIQ</sequence>
<protein>
    <submittedName>
        <fullName evidence="3">Putative secreted protein (Por secretion system target)</fullName>
    </submittedName>
</protein>
<evidence type="ECO:0000313" key="4">
    <source>
        <dbReference type="Proteomes" id="UP000293874"/>
    </source>
</evidence>
<feature type="chain" id="PRO_5020391343" evidence="1">
    <location>
        <begin position="20"/>
        <end position="316"/>
    </location>
</feature>
<name>A0A4Q7N6A5_9BACT</name>
<keyword evidence="1" id="KW-0732">Signal</keyword>